<name>A0AAE3IM70_9BACT</name>
<feature type="domain" description="Antitoxin Xre-like helix-turn-helix" evidence="2">
    <location>
        <begin position="29"/>
        <end position="87"/>
    </location>
</feature>
<gene>
    <name evidence="3" type="ORF">OD355_06315</name>
</gene>
<dbReference type="InterPro" id="IPR011979">
    <property type="entry name" value="Antitox_Xre"/>
</dbReference>
<reference evidence="3" key="1">
    <citation type="submission" date="2022-10" db="EMBL/GenBank/DDBJ databases">
        <authorList>
            <person name="Kim H.S."/>
            <person name="Kim J.-S."/>
            <person name="Suh M.K."/>
            <person name="Eom M.K."/>
            <person name="Lee J.-S."/>
        </authorList>
    </citation>
    <scope>NUCLEOTIDE SEQUENCE</scope>
    <source>
        <strain evidence="3">LIP-5</strain>
    </source>
</reference>
<protein>
    <submittedName>
        <fullName evidence="3">DUF2384 domain-containing protein</fullName>
    </submittedName>
</protein>
<dbReference type="Pfam" id="PF09722">
    <property type="entry name" value="Xre_MbcA_ParS_C"/>
    <property type="match status" value="1"/>
</dbReference>
<dbReference type="RefSeq" id="WP_263037614.1">
    <property type="nucleotide sequence ID" value="NZ_JAOTPL010000006.1"/>
</dbReference>
<proteinExistence type="predicted"/>
<evidence type="ECO:0000259" key="2">
    <source>
        <dbReference type="Pfam" id="PF20432"/>
    </source>
</evidence>
<dbReference type="InterPro" id="IPR046847">
    <property type="entry name" value="Xre-like_HTH"/>
</dbReference>
<comment type="caution">
    <text evidence="3">The sequence shown here is derived from an EMBL/GenBank/DDBJ whole genome shotgun (WGS) entry which is preliminary data.</text>
</comment>
<dbReference type="NCBIfam" id="TIGR02293">
    <property type="entry name" value="TAS_TIGR02293"/>
    <property type="match status" value="1"/>
</dbReference>
<evidence type="ECO:0000313" key="4">
    <source>
        <dbReference type="Proteomes" id="UP001209317"/>
    </source>
</evidence>
<sequence length="147" mass="17338">MKYNTSHNQEVNEEAMVYNAIENRNAFSLINLIRSGIRFTMFKSIADKSPFSFAEWSDFLHLSERTMQRYQKEKKSFDPIYSEKIIEITMLYNYGKEVFGDKKNFDHWLQTENIALGKRTPKELLDSTFGIRLVKDELTRIEHGVLA</sequence>
<keyword evidence="4" id="KW-1185">Reference proteome</keyword>
<dbReference type="GO" id="GO:0003677">
    <property type="term" value="F:DNA binding"/>
    <property type="evidence" value="ECO:0007669"/>
    <property type="project" value="InterPro"/>
</dbReference>
<feature type="domain" description="Antitoxin Xre/MbcA/ParS-like toxin-binding" evidence="1">
    <location>
        <begin position="97"/>
        <end position="144"/>
    </location>
</feature>
<dbReference type="EMBL" id="JAOTPL010000006">
    <property type="protein sequence ID" value="MCU7694129.1"/>
    <property type="molecule type" value="Genomic_DNA"/>
</dbReference>
<evidence type="ECO:0000313" key="3">
    <source>
        <dbReference type="EMBL" id="MCU7694129.1"/>
    </source>
</evidence>
<evidence type="ECO:0000259" key="1">
    <source>
        <dbReference type="Pfam" id="PF09722"/>
    </source>
</evidence>
<dbReference type="Pfam" id="PF20432">
    <property type="entry name" value="Xre-like-HTH"/>
    <property type="match status" value="1"/>
</dbReference>
<dbReference type="Proteomes" id="UP001209317">
    <property type="component" value="Unassembled WGS sequence"/>
</dbReference>
<accession>A0AAE3IM70</accession>
<dbReference type="InterPro" id="IPR024467">
    <property type="entry name" value="Xre/MbcA/ParS-like_toxin-bd"/>
</dbReference>
<organism evidence="3 4">
    <name type="scientific">Haoranjiania flava</name>
    <dbReference type="NCBI Taxonomy" id="1856322"/>
    <lineage>
        <taxon>Bacteria</taxon>
        <taxon>Pseudomonadati</taxon>
        <taxon>Bacteroidota</taxon>
        <taxon>Chitinophagia</taxon>
        <taxon>Chitinophagales</taxon>
        <taxon>Chitinophagaceae</taxon>
        <taxon>Haoranjiania</taxon>
    </lineage>
</organism>
<dbReference type="AlphaFoldDB" id="A0AAE3IM70"/>